<name>A0A1I1YRP1_9BACT</name>
<dbReference type="Pfam" id="PF13449">
    <property type="entry name" value="Phytase-like"/>
    <property type="match status" value="1"/>
</dbReference>
<evidence type="ECO:0000313" key="3">
    <source>
        <dbReference type="EMBL" id="SFE22099.1"/>
    </source>
</evidence>
<dbReference type="Proteomes" id="UP000198598">
    <property type="component" value="Unassembled WGS sequence"/>
</dbReference>
<protein>
    <submittedName>
        <fullName evidence="3">Esterase-like activity of phytase</fullName>
    </submittedName>
</protein>
<feature type="domain" description="Phytase-like" evidence="2">
    <location>
        <begin position="46"/>
        <end position="296"/>
    </location>
</feature>
<dbReference type="InterPro" id="IPR027372">
    <property type="entry name" value="Phytase-like_dom"/>
</dbReference>
<evidence type="ECO:0000313" key="4">
    <source>
        <dbReference type="Proteomes" id="UP000198598"/>
    </source>
</evidence>
<organism evidence="3 4">
    <name type="scientific">Spirosoma endophyticum</name>
    <dbReference type="NCBI Taxonomy" id="662367"/>
    <lineage>
        <taxon>Bacteria</taxon>
        <taxon>Pseudomonadati</taxon>
        <taxon>Bacteroidota</taxon>
        <taxon>Cytophagia</taxon>
        <taxon>Cytophagales</taxon>
        <taxon>Cytophagaceae</taxon>
        <taxon>Spirosoma</taxon>
    </lineage>
</organism>
<sequence length="312" mass="35538">MLFYKLSMRILFLLAFSLTARFASGQRIEFTFEGDSTTIPLVSDSLRGISGLEIVPTTGEWHFVSDRGWHFIFKNIRNIRDLGDKSRLKLAQKTPFWFEGVRYNAQATTYFWTDEHEFTTSLLYGKSISDTANKVLLKMPLPGPNKGLEGIALTSSGALWVAPEAGWEGETRMNQDTITFFRYPDPLSPDPVIERYKYPINRCPFTQGEELLGGISEIVAVDDKRVLVLERCYDAGKKQVTANLYVATPDEATHTLTKELAFDFTRQFSGITCNLEAMAWADEAKQTLVLVADDNFRRNRTLRNQVIVLHRR</sequence>
<dbReference type="EMBL" id="FOLQ01000011">
    <property type="protein sequence ID" value="SFE22099.1"/>
    <property type="molecule type" value="Genomic_DNA"/>
</dbReference>
<dbReference type="AlphaFoldDB" id="A0A1I1YRP1"/>
<feature type="signal peptide" evidence="1">
    <location>
        <begin position="1"/>
        <end position="23"/>
    </location>
</feature>
<evidence type="ECO:0000259" key="2">
    <source>
        <dbReference type="Pfam" id="PF13449"/>
    </source>
</evidence>
<keyword evidence="1" id="KW-0732">Signal</keyword>
<feature type="chain" id="PRO_5011532199" evidence="1">
    <location>
        <begin position="24"/>
        <end position="312"/>
    </location>
</feature>
<reference evidence="3 4" key="1">
    <citation type="submission" date="2016-10" db="EMBL/GenBank/DDBJ databases">
        <authorList>
            <person name="de Groot N.N."/>
        </authorList>
    </citation>
    <scope>NUCLEOTIDE SEQUENCE [LARGE SCALE GENOMIC DNA]</scope>
    <source>
        <strain evidence="3 4">DSM 26130</strain>
    </source>
</reference>
<evidence type="ECO:0000256" key="1">
    <source>
        <dbReference type="SAM" id="SignalP"/>
    </source>
</evidence>
<gene>
    <name evidence="3" type="ORF">SAMN05216167_111155</name>
</gene>
<proteinExistence type="predicted"/>
<dbReference type="STRING" id="662367.SAMN05216167_111155"/>
<keyword evidence="4" id="KW-1185">Reference proteome</keyword>
<accession>A0A1I1YRP1</accession>